<name>A0A7X5KLS2_9FIRM</name>
<feature type="domain" description="RCK N-terminal" evidence="7">
    <location>
        <begin position="107"/>
        <end position="224"/>
    </location>
</feature>
<keyword evidence="10" id="KW-1185">Reference proteome</keyword>
<evidence type="ECO:0000256" key="3">
    <source>
        <dbReference type="ARBA" id="ARBA00022538"/>
    </source>
</evidence>
<dbReference type="InterPro" id="IPR036721">
    <property type="entry name" value="RCK_C_sf"/>
</dbReference>
<dbReference type="Proteomes" id="UP000461585">
    <property type="component" value="Unassembled WGS sequence"/>
</dbReference>
<dbReference type="GO" id="GO:0005886">
    <property type="term" value="C:plasma membrane"/>
    <property type="evidence" value="ECO:0007669"/>
    <property type="project" value="UniProtKB-SubCell"/>
</dbReference>
<dbReference type="Gene3D" id="3.30.70.1450">
    <property type="entry name" value="Regulator of K+ conductance, C-terminal domain"/>
    <property type="match status" value="1"/>
</dbReference>
<comment type="subcellular location">
    <subcellularLocation>
        <location evidence="1">Cell membrane</location>
        <topology evidence="1">Multi-pass membrane protein</topology>
    </subcellularLocation>
</comment>
<dbReference type="PRINTS" id="PR00335">
    <property type="entry name" value="KUPTAKETRKA"/>
</dbReference>
<evidence type="ECO:0000256" key="1">
    <source>
        <dbReference type="ARBA" id="ARBA00004651"/>
    </source>
</evidence>
<keyword evidence="6" id="KW-1133">Transmembrane helix</keyword>
<evidence type="ECO:0000256" key="6">
    <source>
        <dbReference type="SAM" id="Phobius"/>
    </source>
</evidence>
<dbReference type="EMBL" id="JAAEEH010000008">
    <property type="protein sequence ID" value="NDL66994.1"/>
    <property type="molecule type" value="Genomic_DNA"/>
</dbReference>
<keyword evidence="3" id="KW-0633">Potassium transport</keyword>
<dbReference type="InterPro" id="IPR006037">
    <property type="entry name" value="RCK_C"/>
</dbReference>
<dbReference type="Pfam" id="PF07885">
    <property type="entry name" value="Ion_trans_2"/>
    <property type="match status" value="1"/>
</dbReference>
<dbReference type="Gene3D" id="3.40.50.720">
    <property type="entry name" value="NAD(P)-binding Rossmann-like Domain"/>
    <property type="match status" value="1"/>
</dbReference>
<keyword evidence="9" id="KW-0407">Ion channel</keyword>
<organism evidence="9 10">
    <name type="scientific">Anaerotalea alkaliphila</name>
    <dbReference type="NCBI Taxonomy" id="2662126"/>
    <lineage>
        <taxon>Bacteria</taxon>
        <taxon>Bacillati</taxon>
        <taxon>Bacillota</taxon>
        <taxon>Clostridia</taxon>
        <taxon>Eubacteriales</taxon>
        <taxon>Anaerotalea</taxon>
    </lineage>
</organism>
<dbReference type="PROSITE" id="PS51202">
    <property type="entry name" value="RCK_C"/>
    <property type="match status" value="1"/>
</dbReference>
<gene>
    <name evidence="9" type="ORF">GXN74_04425</name>
</gene>
<dbReference type="PANTHER" id="PTHR43833">
    <property type="entry name" value="POTASSIUM CHANNEL PROTEIN 2-RELATED-RELATED"/>
    <property type="match status" value="1"/>
</dbReference>
<feature type="transmembrane region" description="Helical" evidence="6">
    <location>
        <begin position="61"/>
        <end position="86"/>
    </location>
</feature>
<evidence type="ECO:0000259" key="8">
    <source>
        <dbReference type="PROSITE" id="PS51202"/>
    </source>
</evidence>
<keyword evidence="6" id="KW-0472">Membrane</keyword>
<dbReference type="InterPro" id="IPR006036">
    <property type="entry name" value="K_uptake_TrkA"/>
</dbReference>
<evidence type="ECO:0000259" key="7">
    <source>
        <dbReference type="PROSITE" id="PS51201"/>
    </source>
</evidence>
<sequence>MEDNKKMTLLLGAFLVLNLVGILGYMHLLDVGFVDAFYMTVNTISTVGFSEVGEMTVAAKLFSVFLIFTGLGVVGYGVTGMVSLFFEGNMKDAWRRKRMEAKIKELKDHYIICGAGEIGQIVIRQMEKSGTDFVVIETDDKQVAELRRDGVLTIRGDATHEDVLEEAGIQKAKGIVSSLSSDADNVFAVLTARQMNQGIYIVSRAIEKNSHEKLRKAGADKTVSPNEIGGRRMAASILRPSLISFLDVITQAGDVTLDLEEVLIRKGSALAGVRLREARIPERTGLVVLAIKGAGSSRMRFNPNSDEVLGEGDTMIVMGTEKQVLQLKEMAS</sequence>
<dbReference type="InterPro" id="IPR003148">
    <property type="entry name" value="RCK_N"/>
</dbReference>
<protein>
    <recommendedName>
        <fullName evidence="2">Trk system potassium uptake protein TrkA</fullName>
    </recommendedName>
</protein>
<evidence type="ECO:0000313" key="10">
    <source>
        <dbReference type="Proteomes" id="UP000461585"/>
    </source>
</evidence>
<keyword evidence="5" id="KW-0520">NAD</keyword>
<dbReference type="AlphaFoldDB" id="A0A7X5KLS2"/>
<dbReference type="Pfam" id="PF02254">
    <property type="entry name" value="TrkA_N"/>
    <property type="match status" value="1"/>
</dbReference>
<proteinExistence type="predicted"/>
<keyword evidence="9" id="KW-0406">Ion transport</keyword>
<dbReference type="InterPro" id="IPR050721">
    <property type="entry name" value="Trk_Ktr_HKT_K-transport"/>
</dbReference>
<dbReference type="GO" id="GO:0015079">
    <property type="term" value="F:potassium ion transmembrane transporter activity"/>
    <property type="evidence" value="ECO:0007669"/>
    <property type="project" value="InterPro"/>
</dbReference>
<keyword evidence="4" id="KW-0630">Potassium</keyword>
<accession>A0A7X5KLS2</accession>
<dbReference type="Pfam" id="PF02080">
    <property type="entry name" value="TrkA_C"/>
    <property type="match status" value="1"/>
</dbReference>
<comment type="caution">
    <text evidence="9">The sequence shown here is derived from an EMBL/GenBank/DDBJ whole genome shotgun (WGS) entry which is preliminary data.</text>
</comment>
<evidence type="ECO:0000256" key="2">
    <source>
        <dbReference type="ARBA" id="ARBA00017378"/>
    </source>
</evidence>
<dbReference type="RefSeq" id="WP_162369719.1">
    <property type="nucleotide sequence ID" value="NZ_JAAEEH010000008.1"/>
</dbReference>
<evidence type="ECO:0000256" key="4">
    <source>
        <dbReference type="ARBA" id="ARBA00022958"/>
    </source>
</evidence>
<dbReference type="InterPro" id="IPR013099">
    <property type="entry name" value="K_chnl_dom"/>
</dbReference>
<feature type="transmembrane region" description="Helical" evidence="6">
    <location>
        <begin position="7"/>
        <end position="28"/>
    </location>
</feature>
<reference evidence="9 10" key="1">
    <citation type="submission" date="2020-01" db="EMBL/GenBank/DDBJ databases">
        <title>Anaeroalcalibacter tamaniensis gen. nov., sp. nov., moderately halophilic strictly anaerobic fermenter bacterium from mud volcano of Taman peninsula.</title>
        <authorList>
            <person name="Frolova A."/>
            <person name="Merkel A.Y."/>
            <person name="Slobodkin A.I."/>
        </authorList>
    </citation>
    <scope>NUCLEOTIDE SEQUENCE [LARGE SCALE GENOMIC DNA]</scope>
    <source>
        <strain evidence="9 10">F-3ap</strain>
    </source>
</reference>
<feature type="domain" description="RCK C-terminal" evidence="8">
    <location>
        <begin position="246"/>
        <end position="332"/>
    </location>
</feature>
<dbReference type="SUPFAM" id="SSF81324">
    <property type="entry name" value="Voltage-gated potassium channels"/>
    <property type="match status" value="1"/>
</dbReference>
<dbReference type="InterPro" id="IPR036291">
    <property type="entry name" value="NAD(P)-bd_dom_sf"/>
</dbReference>
<keyword evidence="6" id="KW-0812">Transmembrane</keyword>
<keyword evidence="9" id="KW-0813">Transport</keyword>
<dbReference type="SUPFAM" id="SSF116726">
    <property type="entry name" value="TrkA C-terminal domain-like"/>
    <property type="match status" value="1"/>
</dbReference>
<dbReference type="PROSITE" id="PS51201">
    <property type="entry name" value="RCK_N"/>
    <property type="match status" value="1"/>
</dbReference>
<dbReference type="PANTHER" id="PTHR43833:SF9">
    <property type="entry name" value="POTASSIUM CHANNEL PROTEIN YUGO-RELATED"/>
    <property type="match status" value="1"/>
</dbReference>
<evidence type="ECO:0000313" key="9">
    <source>
        <dbReference type="EMBL" id="NDL66994.1"/>
    </source>
</evidence>
<dbReference type="SUPFAM" id="SSF51735">
    <property type="entry name" value="NAD(P)-binding Rossmann-fold domains"/>
    <property type="match status" value="1"/>
</dbReference>
<dbReference type="Gene3D" id="1.10.287.70">
    <property type="match status" value="1"/>
</dbReference>
<evidence type="ECO:0000256" key="5">
    <source>
        <dbReference type="ARBA" id="ARBA00023027"/>
    </source>
</evidence>